<dbReference type="PANTHER" id="PTHR48106">
    <property type="entry name" value="QUINONE OXIDOREDUCTASE PIG3-RELATED"/>
    <property type="match status" value="1"/>
</dbReference>
<reference evidence="4" key="1">
    <citation type="submission" date="2022-08" db="EMBL/GenBank/DDBJ databases">
        <title>Nisaea acidiphila sp. nov., isolated from a marine algal debris and emended description of the genus Nisaea Urios et al. 2008.</title>
        <authorList>
            <person name="Kwon K."/>
        </authorList>
    </citation>
    <scope>NUCLEOTIDE SEQUENCE</scope>
    <source>
        <strain evidence="4">MEBiC11861</strain>
    </source>
</reference>
<keyword evidence="1" id="KW-0521">NADP</keyword>
<dbReference type="GO" id="GO:0070402">
    <property type="term" value="F:NADPH binding"/>
    <property type="evidence" value="ECO:0007669"/>
    <property type="project" value="TreeGrafter"/>
</dbReference>
<dbReference type="GO" id="GO:0008270">
    <property type="term" value="F:zinc ion binding"/>
    <property type="evidence" value="ECO:0007669"/>
    <property type="project" value="InterPro"/>
</dbReference>
<evidence type="ECO:0000256" key="2">
    <source>
        <dbReference type="ARBA" id="ARBA00023002"/>
    </source>
</evidence>
<dbReference type="Proteomes" id="UP001060336">
    <property type="component" value="Chromosome"/>
</dbReference>
<dbReference type="GO" id="GO:0016651">
    <property type="term" value="F:oxidoreductase activity, acting on NAD(P)H"/>
    <property type="evidence" value="ECO:0007669"/>
    <property type="project" value="TreeGrafter"/>
</dbReference>
<dbReference type="PANTHER" id="PTHR48106:SF8">
    <property type="entry name" value="OS02G0805600 PROTEIN"/>
    <property type="match status" value="1"/>
</dbReference>
<dbReference type="InterPro" id="IPR011032">
    <property type="entry name" value="GroES-like_sf"/>
</dbReference>
<dbReference type="EMBL" id="CP102480">
    <property type="protein sequence ID" value="UUX50610.1"/>
    <property type="molecule type" value="Genomic_DNA"/>
</dbReference>
<dbReference type="PROSITE" id="PS01162">
    <property type="entry name" value="QOR_ZETA_CRYSTAL"/>
    <property type="match status" value="1"/>
</dbReference>
<accession>A0A9J7AUX8</accession>
<dbReference type="KEGG" id="naci:NUH88_02700"/>
<dbReference type="InterPro" id="IPR020843">
    <property type="entry name" value="ER"/>
</dbReference>
<dbReference type="SMART" id="SM00829">
    <property type="entry name" value="PKS_ER"/>
    <property type="match status" value="1"/>
</dbReference>
<keyword evidence="2" id="KW-0560">Oxidoreductase</keyword>
<feature type="domain" description="Enoyl reductase (ER)" evidence="3">
    <location>
        <begin position="19"/>
        <end position="330"/>
    </location>
</feature>
<dbReference type="AlphaFoldDB" id="A0A9J7AUX8"/>
<evidence type="ECO:0000313" key="4">
    <source>
        <dbReference type="EMBL" id="UUX50610.1"/>
    </source>
</evidence>
<dbReference type="CDD" id="cd05276">
    <property type="entry name" value="p53_inducible_oxidoreductase"/>
    <property type="match status" value="1"/>
</dbReference>
<proteinExistence type="predicted"/>
<dbReference type="Pfam" id="PF08240">
    <property type="entry name" value="ADH_N"/>
    <property type="match status" value="1"/>
</dbReference>
<gene>
    <name evidence="4" type="ORF">NUH88_02700</name>
</gene>
<name>A0A9J7AUX8_9PROT</name>
<dbReference type="Gene3D" id="3.40.50.720">
    <property type="entry name" value="NAD(P)-binding Rossmann-like Domain"/>
    <property type="match status" value="1"/>
</dbReference>
<dbReference type="SUPFAM" id="SSF50129">
    <property type="entry name" value="GroES-like"/>
    <property type="match status" value="1"/>
</dbReference>
<dbReference type="RefSeq" id="WP_257769805.1">
    <property type="nucleotide sequence ID" value="NZ_CP102480.1"/>
</dbReference>
<dbReference type="Pfam" id="PF00107">
    <property type="entry name" value="ADH_zinc_N"/>
    <property type="match status" value="1"/>
</dbReference>
<keyword evidence="5" id="KW-1185">Reference proteome</keyword>
<evidence type="ECO:0000256" key="1">
    <source>
        <dbReference type="ARBA" id="ARBA00022857"/>
    </source>
</evidence>
<dbReference type="InterPro" id="IPR014189">
    <property type="entry name" value="Quinone_OxRdtase_PIG3"/>
</dbReference>
<evidence type="ECO:0000313" key="5">
    <source>
        <dbReference type="Proteomes" id="UP001060336"/>
    </source>
</evidence>
<dbReference type="NCBIfam" id="TIGR02824">
    <property type="entry name" value="quinone_pig3"/>
    <property type="match status" value="1"/>
</dbReference>
<protein>
    <submittedName>
        <fullName evidence="4">NAD(P)H-quinone oxidoreductase</fullName>
    </submittedName>
</protein>
<organism evidence="4 5">
    <name type="scientific">Nisaea acidiphila</name>
    <dbReference type="NCBI Taxonomy" id="1862145"/>
    <lineage>
        <taxon>Bacteria</taxon>
        <taxon>Pseudomonadati</taxon>
        <taxon>Pseudomonadota</taxon>
        <taxon>Alphaproteobacteria</taxon>
        <taxon>Rhodospirillales</taxon>
        <taxon>Thalassobaculaceae</taxon>
        <taxon>Nisaea</taxon>
    </lineage>
</organism>
<dbReference type="Gene3D" id="3.90.180.10">
    <property type="entry name" value="Medium-chain alcohol dehydrogenases, catalytic domain"/>
    <property type="match status" value="1"/>
</dbReference>
<dbReference type="InterPro" id="IPR002364">
    <property type="entry name" value="Quin_OxRdtase/zeta-crystal_CS"/>
</dbReference>
<dbReference type="InterPro" id="IPR036291">
    <property type="entry name" value="NAD(P)-bd_dom_sf"/>
</dbReference>
<dbReference type="InterPro" id="IPR013149">
    <property type="entry name" value="ADH-like_C"/>
</dbReference>
<evidence type="ECO:0000259" key="3">
    <source>
        <dbReference type="SMART" id="SM00829"/>
    </source>
</evidence>
<dbReference type="SUPFAM" id="SSF51735">
    <property type="entry name" value="NAD(P)-binding Rossmann-fold domains"/>
    <property type="match status" value="1"/>
</dbReference>
<sequence length="335" mass="35028">MSDAILPAEMNVIEITEPGGPDALVPGTRPVPEAAPGEVLVKVAYAGVNGPDLVQRRGHYPPPKGASDLLGLEISGEVVAVGAGVGNWSAGDRLCALTNGGGYADYCAVDARHCLPLPHGFSLLEAASVPETYFTIWSNVFMGAKLSRGEVFLVHGGAGGLGTTSIQLAKAIGATAVAVDSPAERCQVCKDLGADLAIDFKTDDFVEIVRGEYKGADVILDIIGGPNIAKNIKASKPDGRIVQLAFNAGSKVEVDLMPVMLKRLTYTGSTLRSRTPENKAEIRDSLALNVWPMFEQGKLKPVVNRTFPLAEAAAAHAYMESAGHIGKIMLEVGGG</sequence>
<dbReference type="InterPro" id="IPR013154">
    <property type="entry name" value="ADH-like_N"/>
</dbReference>